<protein>
    <recommendedName>
        <fullName evidence="3">TOG domain-containing protein</fullName>
    </recommendedName>
</protein>
<name>A0AAN7P3Z4_9COLE</name>
<organism evidence="4 5">
    <name type="scientific">Aquatica leii</name>
    <dbReference type="NCBI Taxonomy" id="1421715"/>
    <lineage>
        <taxon>Eukaryota</taxon>
        <taxon>Metazoa</taxon>
        <taxon>Ecdysozoa</taxon>
        <taxon>Arthropoda</taxon>
        <taxon>Hexapoda</taxon>
        <taxon>Insecta</taxon>
        <taxon>Pterygota</taxon>
        <taxon>Neoptera</taxon>
        <taxon>Endopterygota</taxon>
        <taxon>Coleoptera</taxon>
        <taxon>Polyphaga</taxon>
        <taxon>Elateriformia</taxon>
        <taxon>Elateroidea</taxon>
        <taxon>Lampyridae</taxon>
        <taxon>Luciolinae</taxon>
        <taxon>Aquatica</taxon>
    </lineage>
</organism>
<dbReference type="InterPro" id="IPR021133">
    <property type="entry name" value="HEAT_type_2"/>
</dbReference>
<evidence type="ECO:0000256" key="2">
    <source>
        <dbReference type="PROSITE-ProRule" id="PRU00103"/>
    </source>
</evidence>
<sequence>MSLSEGDNKLSEKIVEAKKICYNLQSEDKRVRKQALIDLQKCLTSHDEFTDQNLQTIFNEIHIYTLKAFRDKTEAVRSQAIKFMSFFIIDKLPKNDYYLTYIFPVFVERIGTVELVEESEEIRLELLQFMRAIIVKYASTIQLKPFLNDCVTVLCESVKDKHPEVKEASCKCITQLANALPRDFHMQAESLVKPVLTAFGYQRYKIRVEAVKCMGDIVMHSSYKALEEASGPMAERLFDQIPAVRQTVAQVASRWMLEYRDRYSFFHKLLPLILTGLNDEVEETRAKAHQLWVVIGLQYQKENENDLKDEMDYLTTPPKYYPEHLERPNLGCRAMVQRNVVKIAPALARELSSWQGDVRVRCSQLLCAVAHHAEDYLTQHLQDLLPALYIAARDEDQRVVENVIQGSEYIGLFVPVETWIRLILPAIEDGPHYGQLSILAALIRGAPEKYVKPNLDEICKLLSDDNICHSRKVKYQRELVKCVRALLSKCNQDSLEIGEYIFKIVVVVVSLRDAQNVELFDITLLNELKDAFGFLSVTDVWSKYSSNLLKKINCDPKSWTIATAERCIFETFLLESGEAFGENLMVIVDILEKTLDTEADPESRLKTFIALSTALDSKDVVFKYATCLNEFLQRLLENVLVPSLVWHAGLTAEAMRTMAASCVCSALNPGQRVDLFPESVVFRPFLDKLVPLLLSLTEDASGRSRLLALDALSLLKTTAVKRKCWESDDLVKIYPELVKRLDDPNDSVRICAAKNLALLFKDAPEEFKRENYKGHHELLLDMFLTHFDDDDEDLQKLISECLIEVSNVVSKNVLQEKFGKHKTLLRKKLALDKLIARIGIPV</sequence>
<dbReference type="InterPro" id="IPR056497">
    <property type="entry name" value="HEAT_DAAF5"/>
</dbReference>
<dbReference type="EMBL" id="JARPUR010000006">
    <property type="protein sequence ID" value="KAK4874928.1"/>
    <property type="molecule type" value="Genomic_DNA"/>
</dbReference>
<evidence type="ECO:0000259" key="3">
    <source>
        <dbReference type="SMART" id="SM01349"/>
    </source>
</evidence>
<dbReference type="InterPro" id="IPR011989">
    <property type="entry name" value="ARM-like"/>
</dbReference>
<evidence type="ECO:0000313" key="5">
    <source>
        <dbReference type="Proteomes" id="UP001353858"/>
    </source>
</evidence>
<dbReference type="SUPFAM" id="SSF48371">
    <property type="entry name" value="ARM repeat"/>
    <property type="match status" value="2"/>
</dbReference>
<keyword evidence="1" id="KW-0677">Repeat</keyword>
<dbReference type="Pfam" id="PF02985">
    <property type="entry name" value="HEAT"/>
    <property type="match status" value="1"/>
</dbReference>
<dbReference type="Pfam" id="PF25757">
    <property type="entry name" value="TPR_DNAAF5"/>
    <property type="match status" value="1"/>
</dbReference>
<dbReference type="GO" id="GO:0003341">
    <property type="term" value="P:cilium movement"/>
    <property type="evidence" value="ECO:0007669"/>
    <property type="project" value="TreeGrafter"/>
</dbReference>
<dbReference type="AlphaFoldDB" id="A0AAN7P3Z4"/>
<dbReference type="PANTHER" id="PTHR16216:SF2">
    <property type="entry name" value="DYNEIN AXONEMAL ASSEMBLY FACTOR 5"/>
    <property type="match status" value="1"/>
</dbReference>
<dbReference type="Proteomes" id="UP001353858">
    <property type="component" value="Unassembled WGS sequence"/>
</dbReference>
<dbReference type="InterPro" id="IPR016024">
    <property type="entry name" value="ARM-type_fold"/>
</dbReference>
<dbReference type="Pfam" id="PF24573">
    <property type="entry name" value="HEAT_DAAF5"/>
    <property type="match status" value="1"/>
</dbReference>
<dbReference type="Gene3D" id="1.25.10.10">
    <property type="entry name" value="Leucine-rich Repeat Variant"/>
    <property type="match status" value="4"/>
</dbReference>
<dbReference type="InterPro" id="IPR034085">
    <property type="entry name" value="TOG"/>
</dbReference>
<keyword evidence="5" id="KW-1185">Reference proteome</keyword>
<proteinExistence type="predicted"/>
<dbReference type="PANTHER" id="PTHR16216">
    <property type="entry name" value="DYNEIN ASSEMBLY FACTOR 5, AXONEMAL"/>
    <property type="match status" value="1"/>
</dbReference>
<evidence type="ECO:0000313" key="4">
    <source>
        <dbReference type="EMBL" id="KAK4874928.1"/>
    </source>
</evidence>
<dbReference type="SMART" id="SM01349">
    <property type="entry name" value="TOG"/>
    <property type="match status" value="1"/>
</dbReference>
<dbReference type="GO" id="GO:0045505">
    <property type="term" value="F:dynein intermediate chain binding"/>
    <property type="evidence" value="ECO:0007669"/>
    <property type="project" value="TreeGrafter"/>
</dbReference>
<feature type="repeat" description="HEAT" evidence="2">
    <location>
        <begin position="733"/>
        <end position="771"/>
    </location>
</feature>
<comment type="caution">
    <text evidence="4">The sequence shown here is derived from an EMBL/GenBank/DDBJ whole genome shotgun (WGS) entry which is preliminary data.</text>
</comment>
<dbReference type="GO" id="GO:0036158">
    <property type="term" value="P:outer dynein arm assembly"/>
    <property type="evidence" value="ECO:0007669"/>
    <property type="project" value="TreeGrafter"/>
</dbReference>
<gene>
    <name evidence="4" type="ORF">RN001_014288</name>
</gene>
<dbReference type="InterPro" id="IPR000357">
    <property type="entry name" value="HEAT"/>
</dbReference>
<dbReference type="PROSITE" id="PS50077">
    <property type="entry name" value="HEAT_REPEAT"/>
    <property type="match status" value="1"/>
</dbReference>
<feature type="domain" description="TOG" evidence="3">
    <location>
        <begin position="100"/>
        <end position="319"/>
    </location>
</feature>
<dbReference type="GO" id="GO:0036159">
    <property type="term" value="P:inner dynein arm assembly"/>
    <property type="evidence" value="ECO:0007669"/>
    <property type="project" value="TreeGrafter"/>
</dbReference>
<dbReference type="InterPro" id="IPR057978">
    <property type="entry name" value="TPR_DAAF5"/>
</dbReference>
<reference evidence="5" key="1">
    <citation type="submission" date="2023-01" db="EMBL/GenBank/DDBJ databases">
        <title>Key to firefly adult light organ development and bioluminescence: homeobox transcription factors regulate luciferase expression and transportation to peroxisome.</title>
        <authorList>
            <person name="Fu X."/>
        </authorList>
    </citation>
    <scope>NUCLEOTIDE SEQUENCE [LARGE SCALE GENOMIC DNA]</scope>
</reference>
<dbReference type="InterPro" id="IPR052623">
    <property type="entry name" value="DAAF5"/>
</dbReference>
<evidence type="ECO:0000256" key="1">
    <source>
        <dbReference type="ARBA" id="ARBA00022737"/>
    </source>
</evidence>
<dbReference type="GO" id="GO:0005737">
    <property type="term" value="C:cytoplasm"/>
    <property type="evidence" value="ECO:0007669"/>
    <property type="project" value="TreeGrafter"/>
</dbReference>
<accession>A0AAN7P3Z4</accession>